<keyword evidence="2" id="KW-1185">Reference proteome</keyword>
<proteinExistence type="predicted"/>
<evidence type="ECO:0000313" key="1">
    <source>
        <dbReference type="EMBL" id="KAJ7520212.1"/>
    </source>
</evidence>
<comment type="caution">
    <text evidence="1">The sequence shown here is derived from an EMBL/GenBank/DDBJ whole genome shotgun (WGS) entry which is preliminary data.</text>
</comment>
<accession>A0ACC2ARR4</accession>
<protein>
    <submittedName>
        <fullName evidence="1">Uncharacterized protein</fullName>
    </submittedName>
</protein>
<sequence length="111" mass="12333">MGKEEIWSRLRTNNCVKSVHRYVKSNLIVATEANLNYNGFGKPGALCSIVIAIVLKEGFISLLSEALLNIVTCICGETRPCVYPWRENHRDLPTPAADQKRPSVKKGHAVL</sequence>
<dbReference type="Proteomes" id="UP001162992">
    <property type="component" value="Chromosome 20"/>
</dbReference>
<dbReference type="EMBL" id="CM055111">
    <property type="protein sequence ID" value="KAJ7520212.1"/>
    <property type="molecule type" value="Genomic_DNA"/>
</dbReference>
<evidence type="ECO:0000313" key="2">
    <source>
        <dbReference type="Proteomes" id="UP001162992"/>
    </source>
</evidence>
<gene>
    <name evidence="1" type="ORF">O6H91_20G072300</name>
</gene>
<organism evidence="1 2">
    <name type="scientific">Diphasiastrum complanatum</name>
    <name type="common">Issler's clubmoss</name>
    <name type="synonym">Lycopodium complanatum</name>
    <dbReference type="NCBI Taxonomy" id="34168"/>
    <lineage>
        <taxon>Eukaryota</taxon>
        <taxon>Viridiplantae</taxon>
        <taxon>Streptophyta</taxon>
        <taxon>Embryophyta</taxon>
        <taxon>Tracheophyta</taxon>
        <taxon>Lycopodiopsida</taxon>
        <taxon>Lycopodiales</taxon>
        <taxon>Lycopodiaceae</taxon>
        <taxon>Lycopodioideae</taxon>
        <taxon>Diphasiastrum</taxon>
    </lineage>
</organism>
<reference evidence="2" key="1">
    <citation type="journal article" date="2024" name="Proc. Natl. Acad. Sci. U.S.A.">
        <title>Extraordinary preservation of gene collinearity over three hundred million years revealed in homosporous lycophytes.</title>
        <authorList>
            <person name="Li C."/>
            <person name="Wickell D."/>
            <person name="Kuo L.Y."/>
            <person name="Chen X."/>
            <person name="Nie B."/>
            <person name="Liao X."/>
            <person name="Peng D."/>
            <person name="Ji J."/>
            <person name="Jenkins J."/>
            <person name="Williams M."/>
            <person name="Shu S."/>
            <person name="Plott C."/>
            <person name="Barry K."/>
            <person name="Rajasekar S."/>
            <person name="Grimwood J."/>
            <person name="Han X."/>
            <person name="Sun S."/>
            <person name="Hou Z."/>
            <person name="He W."/>
            <person name="Dai G."/>
            <person name="Sun C."/>
            <person name="Schmutz J."/>
            <person name="Leebens-Mack J.H."/>
            <person name="Li F.W."/>
            <person name="Wang L."/>
        </authorList>
    </citation>
    <scope>NUCLEOTIDE SEQUENCE [LARGE SCALE GENOMIC DNA]</scope>
    <source>
        <strain evidence="2">cv. PW_Plant_1</strain>
    </source>
</reference>
<name>A0ACC2ARR4_DIPCM</name>